<comment type="similarity">
    <text evidence="2">Belongs to the MIP/aquaporin (TC 1.A.8) family.</text>
</comment>
<reference evidence="9" key="1">
    <citation type="journal article" date="2020" name="Stud. Mycol.">
        <title>101 Dothideomycetes genomes: a test case for predicting lifestyles and emergence of pathogens.</title>
        <authorList>
            <person name="Haridas S."/>
            <person name="Albert R."/>
            <person name="Binder M."/>
            <person name="Bloem J."/>
            <person name="Labutti K."/>
            <person name="Salamov A."/>
            <person name="Andreopoulos B."/>
            <person name="Baker S."/>
            <person name="Barry K."/>
            <person name="Bills G."/>
            <person name="Bluhm B."/>
            <person name="Cannon C."/>
            <person name="Castanera R."/>
            <person name="Culley D."/>
            <person name="Daum C."/>
            <person name="Ezra D."/>
            <person name="Gonzalez J."/>
            <person name="Henrissat B."/>
            <person name="Kuo A."/>
            <person name="Liang C."/>
            <person name="Lipzen A."/>
            <person name="Lutzoni F."/>
            <person name="Magnuson J."/>
            <person name="Mondo S."/>
            <person name="Nolan M."/>
            <person name="Ohm R."/>
            <person name="Pangilinan J."/>
            <person name="Park H.-J."/>
            <person name="Ramirez L."/>
            <person name="Alfaro M."/>
            <person name="Sun H."/>
            <person name="Tritt A."/>
            <person name="Yoshinaga Y."/>
            <person name="Zwiers L.-H."/>
            <person name="Turgeon B."/>
            <person name="Goodwin S."/>
            <person name="Spatafora J."/>
            <person name="Crous P."/>
            <person name="Grigoriev I."/>
        </authorList>
    </citation>
    <scope>NUCLEOTIDE SEQUENCE</scope>
    <source>
        <strain evidence="9">CBS 107.79</strain>
    </source>
</reference>
<evidence type="ECO:0000256" key="5">
    <source>
        <dbReference type="ARBA" id="ARBA00022989"/>
    </source>
</evidence>
<dbReference type="GO" id="GO:0015250">
    <property type="term" value="F:water channel activity"/>
    <property type="evidence" value="ECO:0007669"/>
    <property type="project" value="TreeGrafter"/>
</dbReference>
<evidence type="ECO:0000256" key="1">
    <source>
        <dbReference type="ARBA" id="ARBA00004141"/>
    </source>
</evidence>
<dbReference type="PANTHER" id="PTHR43829:SF24">
    <property type="entry name" value="MIP AQUAPORIN (EUROFUNG)"/>
    <property type="match status" value="1"/>
</dbReference>
<accession>A0A6A5V9I6</accession>
<feature type="region of interest" description="Disordered" evidence="7">
    <location>
        <begin position="1"/>
        <end position="43"/>
    </location>
</feature>
<feature type="transmembrane region" description="Helical" evidence="8">
    <location>
        <begin position="267"/>
        <end position="290"/>
    </location>
</feature>
<keyword evidence="4 8" id="KW-0812">Transmembrane</keyword>
<feature type="compositionally biased region" description="Basic and acidic residues" evidence="7">
    <location>
        <begin position="233"/>
        <end position="244"/>
    </location>
</feature>
<dbReference type="GO" id="GO:0015254">
    <property type="term" value="F:glycerol channel activity"/>
    <property type="evidence" value="ECO:0007669"/>
    <property type="project" value="TreeGrafter"/>
</dbReference>
<evidence type="ECO:0000313" key="9">
    <source>
        <dbReference type="EMBL" id="KAF1972959.1"/>
    </source>
</evidence>
<keyword evidence="10" id="KW-1185">Reference proteome</keyword>
<feature type="transmembrane region" description="Helical" evidence="8">
    <location>
        <begin position="398"/>
        <end position="416"/>
    </location>
</feature>
<feature type="transmembrane region" description="Helical" evidence="8">
    <location>
        <begin position="477"/>
        <end position="503"/>
    </location>
</feature>
<comment type="subcellular location">
    <subcellularLocation>
        <location evidence="1">Membrane</location>
        <topology evidence="1">Multi-pass membrane protein</topology>
    </subcellularLocation>
</comment>
<dbReference type="Pfam" id="PF00230">
    <property type="entry name" value="MIP"/>
    <property type="match status" value="1"/>
</dbReference>
<keyword evidence="3" id="KW-0813">Transport</keyword>
<evidence type="ECO:0000256" key="6">
    <source>
        <dbReference type="ARBA" id="ARBA00023136"/>
    </source>
</evidence>
<organism evidence="9 10">
    <name type="scientific">Bimuria novae-zelandiae CBS 107.79</name>
    <dbReference type="NCBI Taxonomy" id="1447943"/>
    <lineage>
        <taxon>Eukaryota</taxon>
        <taxon>Fungi</taxon>
        <taxon>Dikarya</taxon>
        <taxon>Ascomycota</taxon>
        <taxon>Pezizomycotina</taxon>
        <taxon>Dothideomycetes</taxon>
        <taxon>Pleosporomycetidae</taxon>
        <taxon>Pleosporales</taxon>
        <taxon>Massarineae</taxon>
        <taxon>Didymosphaeriaceae</taxon>
        <taxon>Bimuria</taxon>
    </lineage>
</organism>
<dbReference type="EMBL" id="ML976684">
    <property type="protein sequence ID" value="KAF1972959.1"/>
    <property type="molecule type" value="Genomic_DNA"/>
</dbReference>
<feature type="transmembrane region" description="Helical" evidence="8">
    <location>
        <begin position="428"/>
        <end position="449"/>
    </location>
</feature>
<dbReference type="PANTHER" id="PTHR43829">
    <property type="entry name" value="AQUAPORIN OR AQUAGLYCEROPORIN RELATED"/>
    <property type="match status" value="1"/>
</dbReference>
<evidence type="ECO:0000313" key="10">
    <source>
        <dbReference type="Proteomes" id="UP000800036"/>
    </source>
</evidence>
<dbReference type="InterPro" id="IPR023271">
    <property type="entry name" value="Aquaporin-like"/>
</dbReference>
<evidence type="ECO:0000256" key="2">
    <source>
        <dbReference type="ARBA" id="ARBA00006175"/>
    </source>
</evidence>
<feature type="compositionally biased region" description="Basic and acidic residues" evidence="7">
    <location>
        <begin position="208"/>
        <end position="219"/>
    </location>
</feature>
<keyword evidence="5 8" id="KW-1133">Transmembrane helix</keyword>
<protein>
    <submittedName>
        <fullName evidence="9">Aquaporin-like protein</fullName>
    </submittedName>
</protein>
<evidence type="ECO:0000256" key="7">
    <source>
        <dbReference type="SAM" id="MobiDB-lite"/>
    </source>
</evidence>
<dbReference type="InterPro" id="IPR000425">
    <property type="entry name" value="MIP"/>
</dbReference>
<feature type="transmembrane region" description="Helical" evidence="8">
    <location>
        <begin position="343"/>
        <end position="365"/>
    </location>
</feature>
<evidence type="ECO:0000256" key="8">
    <source>
        <dbReference type="SAM" id="Phobius"/>
    </source>
</evidence>
<feature type="region of interest" description="Disordered" evidence="7">
    <location>
        <begin position="84"/>
        <end position="105"/>
    </location>
</feature>
<feature type="transmembrane region" description="Helical" evidence="8">
    <location>
        <begin position="302"/>
        <end position="322"/>
    </location>
</feature>
<dbReference type="Gene3D" id="1.20.1080.10">
    <property type="entry name" value="Glycerol uptake facilitator protein"/>
    <property type="match status" value="1"/>
</dbReference>
<proteinExistence type="inferred from homology"/>
<gene>
    <name evidence="9" type="ORF">BU23DRAFT_580714</name>
</gene>
<dbReference type="OrthoDB" id="3222at2759"/>
<feature type="compositionally biased region" description="Basic and acidic residues" evidence="7">
    <location>
        <begin position="84"/>
        <end position="98"/>
    </location>
</feature>
<feature type="region of interest" description="Disordered" evidence="7">
    <location>
        <begin position="175"/>
        <end position="244"/>
    </location>
</feature>
<dbReference type="AlphaFoldDB" id="A0A6A5V9I6"/>
<feature type="compositionally biased region" description="Polar residues" evidence="7">
    <location>
        <begin position="1"/>
        <end position="22"/>
    </location>
</feature>
<dbReference type="SUPFAM" id="SSF81338">
    <property type="entry name" value="Aquaporin-like"/>
    <property type="match status" value="1"/>
</dbReference>
<evidence type="ECO:0000256" key="4">
    <source>
        <dbReference type="ARBA" id="ARBA00022692"/>
    </source>
</evidence>
<dbReference type="GO" id="GO:0005886">
    <property type="term" value="C:plasma membrane"/>
    <property type="evidence" value="ECO:0007669"/>
    <property type="project" value="TreeGrafter"/>
</dbReference>
<keyword evidence="6 8" id="KW-0472">Membrane</keyword>
<dbReference type="PRINTS" id="PR00783">
    <property type="entry name" value="MINTRINSICP"/>
</dbReference>
<evidence type="ECO:0000256" key="3">
    <source>
        <dbReference type="ARBA" id="ARBA00022448"/>
    </source>
</evidence>
<feature type="compositionally biased region" description="Basic and acidic residues" evidence="7">
    <location>
        <begin position="175"/>
        <end position="197"/>
    </location>
</feature>
<name>A0A6A5V9I6_9PLEO</name>
<dbReference type="Proteomes" id="UP000800036">
    <property type="component" value="Unassembled WGS sequence"/>
</dbReference>
<sequence>MQTAVDGTISSRQSNPPQTAQDNAKGGENNLQRQPTEKKYEDRFYVDDNYYALNPWYEREPPRPLYGLGRPFPRTVRPGMLWGRKQDGDQEHGWKEQDEGQYESSRMSRMSRTINEQVISDHAARKGGQGAPVLQIPARVDEYGEQHPPPDQFEADIGGRKYIVIRAEQGVSTDLFEHGVGREDPHRGNMSEPESHHGLQSPRMKPHSIGDKFHGDHPPLVDSKSTDTAQTQAEKDETHDREDQAIQEYYNTYRNGLSRLRARYPEAFSEFLATTIYLLFGMAGTLYSIIYPAAESDYITQSWAWGMAVMAGIYVGGGVSGSHMSPWVSIAFSIYRGFPWRMCLVYCFVQMLAGFAAGSITWFIYRDAIMHIDPQLTPSYTGKAFYTMPMDYVSTATAFFNDFLAAALYTCVAFAIGDDSNTPPGSGMSALIYGLMSFLLCITFGYNGLGVSPARDLGPRFIAWWVGYGSQTFSTGWWAYGPIGAGLSGVLTGAFIYDAFIFVGNESPLNYNWPSPKELRDRTQAKKKQARENLEKIGV</sequence>
<dbReference type="InterPro" id="IPR050363">
    <property type="entry name" value="MIP/Aquaporin"/>
</dbReference>